<gene>
    <name evidence="1" type="ORF">BU25DRAFT_444232</name>
</gene>
<evidence type="ECO:0000313" key="2">
    <source>
        <dbReference type="Proteomes" id="UP000799754"/>
    </source>
</evidence>
<reference evidence="1" key="1">
    <citation type="journal article" date="2020" name="Stud. Mycol.">
        <title>101 Dothideomycetes genomes: a test case for predicting lifestyles and emergence of pathogens.</title>
        <authorList>
            <person name="Haridas S."/>
            <person name="Albert R."/>
            <person name="Binder M."/>
            <person name="Bloem J."/>
            <person name="Labutti K."/>
            <person name="Salamov A."/>
            <person name="Andreopoulos B."/>
            <person name="Baker S."/>
            <person name="Barry K."/>
            <person name="Bills G."/>
            <person name="Bluhm B."/>
            <person name="Cannon C."/>
            <person name="Castanera R."/>
            <person name="Culley D."/>
            <person name="Daum C."/>
            <person name="Ezra D."/>
            <person name="Gonzalez J."/>
            <person name="Henrissat B."/>
            <person name="Kuo A."/>
            <person name="Liang C."/>
            <person name="Lipzen A."/>
            <person name="Lutzoni F."/>
            <person name="Magnuson J."/>
            <person name="Mondo S."/>
            <person name="Nolan M."/>
            <person name="Ohm R."/>
            <person name="Pangilinan J."/>
            <person name="Park H.-J."/>
            <person name="Ramirez L."/>
            <person name="Alfaro M."/>
            <person name="Sun H."/>
            <person name="Tritt A."/>
            <person name="Yoshinaga Y."/>
            <person name="Zwiers L.-H."/>
            <person name="Turgeon B."/>
            <person name="Goodwin S."/>
            <person name="Spatafora J."/>
            <person name="Crous P."/>
            <person name="Grigoriev I."/>
        </authorList>
    </citation>
    <scope>NUCLEOTIDE SEQUENCE</scope>
    <source>
        <strain evidence="1">CBS 525.71</strain>
    </source>
</reference>
<sequence>MADLQELLQRLNGGGASGGNHHQLPSSQQQHPHYQQPSVSSPIFSPAPSGPTPHHPSHIMSPNVLSSANTPAPEQGAGPVPQQTPQQQSANLLNLLRFNAQPGLGQRSVSQQPQQQQAPVVPAHGRTVSASDFVAGFMGNRSGSQGSVPAVPSGVQSSSPAAASENPQDLLLRLLNHPKPSQSPARSSHASAAAFSPPVLSHMPETAVDDLAQDLADAALESVAADPSGSAAASPMRAFGNDGTGNALRAQPEAASLAPKFTYVNPFDQLAAASPRNRTPVAEGSRAPAPKVEILKPSNVLEAAAAAAAEEAPTHSHETVAEAVSDLGEQVNQQIEEALAEAEGKSTAQIEEELNNVTADDIQEIEETMGDIAAKITKEVEEEGNKKELEQSVPKPLAAALQQVAAEVADADVVENWETAEAEESLAKGEDQTVIVYRFPMRAFASITVKDMPPRRLFFQPELFMDIARIKKDFDQIDRSLVSASKNFIVYTLTKKGGFRIIRQENGVYRQVFENHQERIFNIALCNAGEDTQQSLESILSIGVNGTVFWTSIDPSREDQFGENLDSQGLLLPPSPSQDDNTSGGQLKTRAKPSSRHPEFFAVGRGKSIHIVFPRVAATYVRQKSRICHTEKYLKERSLKILTGKAGKDFTFSEDDTVIVSLDKAGRMRFWDIRTLTDPELGIPESAPKNIEVSDTLLEFHTTTPNAKSWPTSVFFFDKDKPYTKGIALRYVMVGMKQNHSFQLWDLGLCKAVQEINLPHGNESDAICSVSFHPKTGIMAVAHPTRNSIFFVHVSCPRYNLPLQSQAEYISRLANKGALPPVNATAIMTSITEYSFASKGQIRSLHMLNEPAGPVDADDPDNAALFELYVMHSKGVCVLRIRRSDLGWKKEIGEPLHSKDAEKEGIISISQLKPPAPVTVTGDESSTAGDIPTAPRSVSDRSVRESAKKESSNVSRQSMTPEAAMRASTLAKVESKQDAARAAIINGGAAEKSEKKKKKRSTAETASQASTSTRAPPSSYAQIVQAPAQAKSPAPEPTPVSTPAAATPVLAAEPSSAKASDAEVPEWAKQLMGKYMQQSAAAPAPVPAAAPVDLDEKKLEQVISSEITKGFSRELDVMYKRFDEDKRVMNAANGAKQEAILRLVSSTLTENVESVIRKMVDENMRNVLLPEVLAKTSSTLEQSIGSNLKTALGPQLSKEIPDAVSRALKAPQLFQSLSDQVAKKVSSGFEPMVVASVGSVVTPAIAKLTNTVEQQIGEQLRQSLVQQREDAAKITQLTDTVHTCLETIQSMVATQSELQAQVAKLQQAIAQPPPQAPTPRKEVAPPVNQKTPEELEIESITKLLTEGNYEQGTMQWLQSPRTDELFDAIFVRCNPGYLRQVSPLLVLSTGAVVSEPLDRNLPERLAWLDAVLQSVNPHDNEIRDIVPKIMDVMIQRLTAKYIDLNEGTPGNPLLRRISALVSRCNDMTRASRG</sequence>
<protein>
    <submittedName>
        <fullName evidence="1">Uncharacterized protein</fullName>
    </submittedName>
</protein>
<dbReference type="Proteomes" id="UP000799754">
    <property type="component" value="Unassembled WGS sequence"/>
</dbReference>
<accession>A0ACB6SHQ6</accession>
<proteinExistence type="predicted"/>
<evidence type="ECO:0000313" key="1">
    <source>
        <dbReference type="EMBL" id="KAF2633508.1"/>
    </source>
</evidence>
<dbReference type="EMBL" id="MU006701">
    <property type="protein sequence ID" value="KAF2633508.1"/>
    <property type="molecule type" value="Genomic_DNA"/>
</dbReference>
<keyword evidence="2" id="KW-1185">Reference proteome</keyword>
<name>A0ACB6SHQ6_9PLEO</name>
<comment type="caution">
    <text evidence="1">The sequence shown here is derived from an EMBL/GenBank/DDBJ whole genome shotgun (WGS) entry which is preliminary data.</text>
</comment>
<organism evidence="1 2">
    <name type="scientific">Macroventuria anomochaeta</name>
    <dbReference type="NCBI Taxonomy" id="301207"/>
    <lineage>
        <taxon>Eukaryota</taxon>
        <taxon>Fungi</taxon>
        <taxon>Dikarya</taxon>
        <taxon>Ascomycota</taxon>
        <taxon>Pezizomycotina</taxon>
        <taxon>Dothideomycetes</taxon>
        <taxon>Pleosporomycetidae</taxon>
        <taxon>Pleosporales</taxon>
        <taxon>Pleosporineae</taxon>
        <taxon>Didymellaceae</taxon>
        <taxon>Macroventuria</taxon>
    </lineage>
</organism>